<dbReference type="SUPFAM" id="SSF53187">
    <property type="entry name" value="Zn-dependent exopeptidases"/>
    <property type="match status" value="1"/>
</dbReference>
<dbReference type="GO" id="GO:0046872">
    <property type="term" value="F:metal ion binding"/>
    <property type="evidence" value="ECO:0007669"/>
    <property type="project" value="UniProtKB-KW"/>
</dbReference>
<dbReference type="Gene3D" id="3.40.630.10">
    <property type="entry name" value="Zn peptidases"/>
    <property type="match status" value="1"/>
</dbReference>
<dbReference type="VEuPathDB" id="FungiDB:AeMF1_001815"/>
<name>A0A6G0XWW2_9STRA</name>
<organism evidence="5 6">
    <name type="scientific">Aphanomyces euteiches</name>
    <dbReference type="NCBI Taxonomy" id="100861"/>
    <lineage>
        <taxon>Eukaryota</taxon>
        <taxon>Sar</taxon>
        <taxon>Stramenopiles</taxon>
        <taxon>Oomycota</taxon>
        <taxon>Saprolegniomycetes</taxon>
        <taxon>Saprolegniales</taxon>
        <taxon>Verrucalvaceae</taxon>
        <taxon>Aphanomyces</taxon>
    </lineage>
</organism>
<feature type="domain" description="Peptidase M20 dimerisation" evidence="4">
    <location>
        <begin position="191"/>
        <end position="283"/>
    </location>
</feature>
<dbReference type="GO" id="GO:0016787">
    <property type="term" value="F:hydrolase activity"/>
    <property type="evidence" value="ECO:0007669"/>
    <property type="project" value="UniProtKB-KW"/>
</dbReference>
<dbReference type="NCBIfam" id="TIGR01891">
    <property type="entry name" value="amidohydrolases"/>
    <property type="match status" value="1"/>
</dbReference>
<evidence type="ECO:0000256" key="1">
    <source>
        <dbReference type="ARBA" id="ARBA00006153"/>
    </source>
</evidence>
<dbReference type="PANTHER" id="PTHR11014">
    <property type="entry name" value="PEPTIDASE M20 FAMILY MEMBER"/>
    <property type="match status" value="1"/>
</dbReference>
<dbReference type="AlphaFoldDB" id="A0A6G0XWW2"/>
<dbReference type="EMBL" id="VJMJ01000003">
    <property type="protein sequence ID" value="KAF0744976.1"/>
    <property type="molecule type" value="Genomic_DNA"/>
</dbReference>
<dbReference type="CDD" id="cd03886">
    <property type="entry name" value="M20_Acy1"/>
    <property type="match status" value="1"/>
</dbReference>
<reference evidence="5 6" key="1">
    <citation type="submission" date="2019-07" db="EMBL/GenBank/DDBJ databases">
        <title>Genomics analysis of Aphanomyces spp. identifies a new class of oomycete effector associated with host adaptation.</title>
        <authorList>
            <person name="Gaulin E."/>
        </authorList>
    </citation>
    <scope>NUCLEOTIDE SEQUENCE [LARGE SCALE GENOMIC DNA]</scope>
    <source>
        <strain evidence="5 6">ATCC 201684</strain>
    </source>
</reference>
<gene>
    <name evidence="5" type="ORF">Ae201684_000560</name>
</gene>
<feature type="binding site" evidence="3">
    <location>
        <position position="106"/>
    </location>
    <ligand>
        <name>Mn(2+)</name>
        <dbReference type="ChEBI" id="CHEBI:29035"/>
        <label>2</label>
    </ligand>
</feature>
<evidence type="ECO:0000313" key="6">
    <source>
        <dbReference type="Proteomes" id="UP000481153"/>
    </source>
</evidence>
<dbReference type="SUPFAM" id="SSF55031">
    <property type="entry name" value="Bacterial exopeptidase dimerisation domain"/>
    <property type="match status" value="1"/>
</dbReference>
<feature type="binding site" evidence="3">
    <location>
        <position position="365"/>
    </location>
    <ligand>
        <name>Mn(2+)</name>
        <dbReference type="ChEBI" id="CHEBI:29035"/>
        <label>2</label>
    </ligand>
</feature>
<dbReference type="InterPro" id="IPR011650">
    <property type="entry name" value="Peptidase_M20_dimer"/>
</dbReference>
<dbReference type="InterPro" id="IPR017439">
    <property type="entry name" value="Amidohydrolase"/>
</dbReference>
<dbReference type="Gene3D" id="3.30.70.360">
    <property type="match status" value="1"/>
</dbReference>
<feature type="binding site" evidence="3">
    <location>
        <position position="144"/>
    </location>
    <ligand>
        <name>Mn(2+)</name>
        <dbReference type="ChEBI" id="CHEBI:29035"/>
        <label>2</label>
    </ligand>
</feature>
<feature type="binding site" evidence="3">
    <location>
        <position position="168"/>
    </location>
    <ligand>
        <name>Mn(2+)</name>
        <dbReference type="ChEBI" id="CHEBI:29035"/>
        <label>2</label>
    </ligand>
</feature>
<dbReference type="Proteomes" id="UP000481153">
    <property type="component" value="Unassembled WGS sequence"/>
</dbReference>
<evidence type="ECO:0000313" key="5">
    <source>
        <dbReference type="EMBL" id="KAF0744976.1"/>
    </source>
</evidence>
<comment type="similarity">
    <text evidence="1">Belongs to the peptidase M20 family.</text>
</comment>
<sequence>MGIEDVLREFRRELHTFPELGFKESRTHRRIKEILTQHAGIPEEAMKPCAGTGLVIDIKSTSTVPTDSKTGVSCVAFRADIDALPMTENNPHLPYRSQNVQCAHMCGHDGHTATLVGLAIVLYPRRHLLPQGTTVRLLFQPAEEGPGGARPMIADGCLDSVDEVYGYHNYGFPLGNLHVRTGPIMAHEQEFTIEIQGKGGHGSAPQLCVDPIIIATQVVNALQTVVSRSLSPYASAVVSVTTLHSGETTNVIPSAATLGGTMRDFDLAVAKTLRTRMEAIVHDTCHMHGATGIVNIHESYPTVINTPEQTKIVQEIASSVFSTVSEDGLPMMAAEDFSYFLQERPGCFFFLGTKEQGEMQHRDLHSDTYDFNDKVLPLGVQMFVKLVEHRFACEILSDWANVL</sequence>
<dbReference type="Pfam" id="PF01546">
    <property type="entry name" value="Peptidase_M20"/>
    <property type="match status" value="1"/>
</dbReference>
<dbReference type="PANTHER" id="PTHR11014:SF63">
    <property type="entry name" value="METALLOPEPTIDASE, PUTATIVE (AFU_ORTHOLOGUE AFUA_6G09600)-RELATED"/>
    <property type="match status" value="1"/>
</dbReference>
<accession>A0A6G0XWW2</accession>
<dbReference type="InterPro" id="IPR002933">
    <property type="entry name" value="Peptidase_M20"/>
</dbReference>
<evidence type="ECO:0000256" key="2">
    <source>
        <dbReference type="ARBA" id="ARBA00022801"/>
    </source>
</evidence>
<dbReference type="Pfam" id="PF07687">
    <property type="entry name" value="M20_dimer"/>
    <property type="match status" value="1"/>
</dbReference>
<proteinExistence type="inferred from homology"/>
<dbReference type="InterPro" id="IPR036264">
    <property type="entry name" value="Bact_exopeptidase_dim_dom"/>
</dbReference>
<protein>
    <recommendedName>
        <fullName evidence="4">Peptidase M20 dimerisation domain-containing protein</fullName>
    </recommendedName>
</protein>
<keyword evidence="3" id="KW-0464">Manganese</keyword>
<dbReference type="PIRSF" id="PIRSF005962">
    <property type="entry name" value="Pept_M20D_amidohydro"/>
    <property type="match status" value="1"/>
</dbReference>
<keyword evidence="6" id="KW-1185">Reference proteome</keyword>
<keyword evidence="3" id="KW-0479">Metal-binding</keyword>
<comment type="caution">
    <text evidence="5">The sequence shown here is derived from an EMBL/GenBank/DDBJ whole genome shotgun (WGS) entry which is preliminary data.</text>
</comment>
<feature type="binding site" evidence="3">
    <location>
        <position position="108"/>
    </location>
    <ligand>
        <name>Mn(2+)</name>
        <dbReference type="ChEBI" id="CHEBI:29035"/>
        <label>2</label>
    </ligand>
</feature>
<comment type="cofactor">
    <cofactor evidence="3">
        <name>Mn(2+)</name>
        <dbReference type="ChEBI" id="CHEBI:29035"/>
    </cofactor>
    <text evidence="3">The Mn(2+) ion enhances activity.</text>
</comment>
<keyword evidence="2" id="KW-0378">Hydrolase</keyword>
<dbReference type="FunFam" id="3.30.70.360:FF:000001">
    <property type="entry name" value="N-acetyldiaminopimelate deacetylase"/>
    <property type="match status" value="1"/>
</dbReference>
<evidence type="ECO:0000256" key="3">
    <source>
        <dbReference type="PIRSR" id="PIRSR005962-1"/>
    </source>
</evidence>
<evidence type="ECO:0000259" key="4">
    <source>
        <dbReference type="Pfam" id="PF07687"/>
    </source>
</evidence>